<dbReference type="InterPro" id="IPR029063">
    <property type="entry name" value="SAM-dependent_MTases_sf"/>
</dbReference>
<accession>A0A8T2UHX3</accession>
<dbReference type="OMA" id="MRSWHAY"/>
<keyword evidence="2" id="KW-1185">Reference proteome</keyword>
<sequence>MAGLFDEQASLYAAARPDHPSSLFSYLASLSPYHGRAWDVGTGSGQAAVPLQHACRRDNIKFICTRPSLSSEDLENIVGGEGSIDLITVAQAPHWFHLDSFYVNVKKVLKKKHGVFAAWCYTQPSVCTEIDALLKDFYRESDPYWDPARKIVDDGYTSLPFPFEPVQGHDGTGAPFHFEAKKAMTVDTFLTYLESMSVLHCARSQGIELLHEKRKNAFRMAWDDAIRTATYPIHLRVGWKKQEQIRFHKYSKVTSLHL</sequence>
<dbReference type="OrthoDB" id="10027013at2759"/>
<protein>
    <recommendedName>
        <fullName evidence="3">Methyltransferase type 11 domain-containing protein</fullName>
    </recommendedName>
</protein>
<reference evidence="1" key="1">
    <citation type="submission" date="2021-08" db="EMBL/GenBank/DDBJ databases">
        <title>WGS assembly of Ceratopteris richardii.</title>
        <authorList>
            <person name="Marchant D.B."/>
            <person name="Chen G."/>
            <person name="Jenkins J."/>
            <person name="Shu S."/>
            <person name="Leebens-Mack J."/>
            <person name="Grimwood J."/>
            <person name="Schmutz J."/>
            <person name="Soltis P."/>
            <person name="Soltis D."/>
            <person name="Chen Z.-H."/>
        </authorList>
    </citation>
    <scope>NUCLEOTIDE SEQUENCE</scope>
    <source>
        <strain evidence="1">Whitten #5841</strain>
        <tissue evidence="1">Leaf</tissue>
    </source>
</reference>
<dbReference type="EMBL" id="CM035411">
    <property type="protein sequence ID" value="KAH7435707.1"/>
    <property type="molecule type" value="Genomic_DNA"/>
</dbReference>
<name>A0A8T2UHX3_CERRI</name>
<evidence type="ECO:0008006" key="3">
    <source>
        <dbReference type="Google" id="ProtNLM"/>
    </source>
</evidence>
<dbReference type="PANTHER" id="PTHR45180">
    <property type="entry name" value="OS01G0307686 PROTEIN"/>
    <property type="match status" value="1"/>
</dbReference>
<evidence type="ECO:0000313" key="2">
    <source>
        <dbReference type="Proteomes" id="UP000825935"/>
    </source>
</evidence>
<organism evidence="1 2">
    <name type="scientific">Ceratopteris richardii</name>
    <name type="common">Triangle waterfern</name>
    <dbReference type="NCBI Taxonomy" id="49495"/>
    <lineage>
        <taxon>Eukaryota</taxon>
        <taxon>Viridiplantae</taxon>
        <taxon>Streptophyta</taxon>
        <taxon>Embryophyta</taxon>
        <taxon>Tracheophyta</taxon>
        <taxon>Polypodiopsida</taxon>
        <taxon>Polypodiidae</taxon>
        <taxon>Polypodiales</taxon>
        <taxon>Pteridineae</taxon>
        <taxon>Pteridaceae</taxon>
        <taxon>Parkerioideae</taxon>
        <taxon>Ceratopteris</taxon>
    </lineage>
</organism>
<dbReference type="Proteomes" id="UP000825935">
    <property type="component" value="Chromosome 6"/>
</dbReference>
<evidence type="ECO:0000313" key="1">
    <source>
        <dbReference type="EMBL" id="KAH7435707.1"/>
    </source>
</evidence>
<proteinExistence type="predicted"/>
<dbReference type="SUPFAM" id="SSF53335">
    <property type="entry name" value="S-adenosyl-L-methionine-dependent methyltransferases"/>
    <property type="match status" value="1"/>
</dbReference>
<dbReference type="PANTHER" id="PTHR45180:SF1">
    <property type="entry name" value="OS01G0307686 PROTEIN"/>
    <property type="match status" value="1"/>
</dbReference>
<comment type="caution">
    <text evidence="1">The sequence shown here is derived from an EMBL/GenBank/DDBJ whole genome shotgun (WGS) entry which is preliminary data.</text>
</comment>
<dbReference type="AlphaFoldDB" id="A0A8T2UHX3"/>
<dbReference type="Gene3D" id="3.40.50.150">
    <property type="entry name" value="Vaccinia Virus protein VP39"/>
    <property type="match status" value="2"/>
</dbReference>
<gene>
    <name evidence="1" type="ORF">KP509_06G076300</name>
</gene>